<dbReference type="SUPFAM" id="SSF51197">
    <property type="entry name" value="Clavaminate synthase-like"/>
    <property type="match status" value="1"/>
</dbReference>
<gene>
    <name evidence="1" type="ORF">SCF082_LOCUS25591</name>
</gene>
<dbReference type="EMBL" id="CAXAMM010019258">
    <property type="protein sequence ID" value="CAK9045255.1"/>
    <property type="molecule type" value="Genomic_DNA"/>
</dbReference>
<organism evidence="1 2">
    <name type="scientific">Durusdinium trenchii</name>
    <dbReference type="NCBI Taxonomy" id="1381693"/>
    <lineage>
        <taxon>Eukaryota</taxon>
        <taxon>Sar</taxon>
        <taxon>Alveolata</taxon>
        <taxon>Dinophyceae</taxon>
        <taxon>Suessiales</taxon>
        <taxon>Symbiodiniaceae</taxon>
        <taxon>Durusdinium</taxon>
    </lineage>
</organism>
<comment type="caution">
    <text evidence="1">The sequence shown here is derived from an EMBL/GenBank/DDBJ whole genome shotgun (WGS) entry which is preliminary data.</text>
</comment>
<reference evidence="1 2" key="1">
    <citation type="submission" date="2024-02" db="EMBL/GenBank/DDBJ databases">
        <authorList>
            <person name="Chen Y."/>
            <person name="Shah S."/>
            <person name="Dougan E. K."/>
            <person name="Thang M."/>
            <person name="Chan C."/>
        </authorList>
    </citation>
    <scope>NUCLEOTIDE SEQUENCE [LARGE SCALE GENOMIC DNA]</scope>
</reference>
<evidence type="ECO:0000313" key="2">
    <source>
        <dbReference type="Proteomes" id="UP001642464"/>
    </source>
</evidence>
<proteinExistence type="predicted"/>
<accession>A0ABP0M189</accession>
<dbReference type="Proteomes" id="UP001642464">
    <property type="component" value="Unassembled WGS sequence"/>
</dbReference>
<dbReference type="Gene3D" id="2.60.120.620">
    <property type="entry name" value="q2cbj1_9rhob like domain"/>
    <property type="match status" value="1"/>
</dbReference>
<sequence>MQRVACVGDGCRVAWRDGTRLVRSAPTAVGQARSACAPSEVAGRHIRFQSAPGATPAPHSAPMPWLLLSATSGDTVRRYEPVPLQLSSANEASYRCMLEMSSVQTVYLEAELLEGDAKEHLCSSGPISLRDEDWVCLSTTETASGDLFKLMSCMRDSPGWTFCFDVKERPDGTAILTHVRVVRTTSVTQRPRPAEECTRGHAADGPLHRLPEVLDCTEPEVEGSQHPAHRNLLRLYHQPTEEMLKAEFWEGLVQHQLKIGVDPMALPMQCPTPAVPKAHLQEMGYCRLPMSFSGMQDIVLAMERFQHLGFPPVFVFMFDEPWRMLRELFPLVATLLEKEEKDVQVSLSVFAWALRPSSADDAERDGRDAFAGDAFGQAHRDKSYRECHTAEGRLGMLTTWIPLVPVTEEDGCMHVVPSNGDEAEELPCRAGGEALMCQAGEVLIWKANLIHWGARATAFVTEEVPAFGALATVPATELPRDVGTRLRVILKSLLQYKSWYPDFRGFDFLAGEKKTRTRTQCSDADTVVIARPVYNLFSRQLAVFVPNFWDSTKIEADIFLQRSFWLRNLTISPAAASLLTALAPPGLNFTRVFISDAKALWPSVSWNNLMALDSSPIVVEIDRISAEASELPAGGEEEVEDLIRQWLDVCGGVQPDPFTGRYPLLDAATFRVHHVDLTITSPARYGFLSVSLRGLEVKAVNKDGQQQDLLHMLERSQDWENNAITMSRLVECSQASARYLKSGNLTRIGCSLLVEYLPFNPIAMASNLLAMAPNQPNSHVLQPSLAMEVRLHCLERSQHLEKK</sequence>
<dbReference type="InterPro" id="IPR008775">
    <property type="entry name" value="Phytyl_CoA_dOase-like"/>
</dbReference>
<dbReference type="Pfam" id="PF05721">
    <property type="entry name" value="PhyH"/>
    <property type="match status" value="1"/>
</dbReference>
<name>A0ABP0M189_9DINO</name>
<keyword evidence="2" id="KW-1185">Reference proteome</keyword>
<evidence type="ECO:0000313" key="1">
    <source>
        <dbReference type="EMBL" id="CAK9045255.1"/>
    </source>
</evidence>
<protein>
    <submittedName>
        <fullName evidence="1">6-phosphogluconolactonase</fullName>
    </submittedName>
</protein>